<dbReference type="EMBL" id="FRAP01000013">
    <property type="protein sequence ID" value="SHK85032.1"/>
    <property type="molecule type" value="Genomic_DNA"/>
</dbReference>
<dbReference type="Proteomes" id="UP000184363">
    <property type="component" value="Unassembled WGS sequence"/>
</dbReference>
<dbReference type="RefSeq" id="WP_073458157.1">
    <property type="nucleotide sequence ID" value="NZ_CALGVN010000006.1"/>
</dbReference>
<evidence type="ECO:0000256" key="6">
    <source>
        <dbReference type="SAM" id="Phobius"/>
    </source>
</evidence>
<feature type="transmembrane region" description="Helical" evidence="6">
    <location>
        <begin position="273"/>
        <end position="291"/>
    </location>
</feature>
<organism evidence="8 9">
    <name type="scientific">Pseudonocardia thermophila</name>
    <dbReference type="NCBI Taxonomy" id="1848"/>
    <lineage>
        <taxon>Bacteria</taxon>
        <taxon>Bacillati</taxon>
        <taxon>Actinomycetota</taxon>
        <taxon>Actinomycetes</taxon>
        <taxon>Pseudonocardiales</taxon>
        <taxon>Pseudonocardiaceae</taxon>
        <taxon>Pseudonocardia</taxon>
    </lineage>
</organism>
<dbReference type="Pfam" id="PF07690">
    <property type="entry name" value="MFS_1"/>
    <property type="match status" value="1"/>
</dbReference>
<dbReference type="PROSITE" id="PS50850">
    <property type="entry name" value="MFS"/>
    <property type="match status" value="1"/>
</dbReference>
<dbReference type="PRINTS" id="PR01035">
    <property type="entry name" value="TCRTETA"/>
</dbReference>
<evidence type="ECO:0000256" key="3">
    <source>
        <dbReference type="ARBA" id="ARBA00022692"/>
    </source>
</evidence>
<evidence type="ECO:0000256" key="5">
    <source>
        <dbReference type="ARBA" id="ARBA00023136"/>
    </source>
</evidence>
<gene>
    <name evidence="8" type="ORF">SAMN05443637_11357</name>
</gene>
<feature type="domain" description="Major facilitator superfamily (MFS) profile" evidence="7">
    <location>
        <begin position="12"/>
        <end position="389"/>
    </location>
</feature>
<dbReference type="AlphaFoldDB" id="A0A1M6VU03"/>
<feature type="transmembrane region" description="Helical" evidence="6">
    <location>
        <begin position="332"/>
        <end position="354"/>
    </location>
</feature>
<sequence>MTGSRTTSPRAAVVVSCIALFTDMLVYGIAIPVLPLLPTTVAAGPAATGFLFAAYALATLAVTPLAGRLVDRTGPRRPLLYGMLGLAAATLLFAFAETFALLLVARALQGVAAGFSWVAGLALIAASTPMATRGRSMGIAMSMVSIGVLVGPPLGGVLVEAFGPRAPFLVAAAFAIADGIARWVLVRTDPPAADDAAGPLAVLRVPGTWSVLAAVLIGAGTLAAIEPVLPLHLQLVHDVGPLGIGVLFGVLVLTGAVANPFAGALVTRVDARLLIGAGGAFAAVALAALGLPAPLWVVVAALVALGIANALLLAPATTLIGHQGERAVPPALGGSYAVFNAAYAGGMTVGPLVGGTATGAAGFAAAAVALAVLTAAATAAALPRMPTGT</sequence>
<dbReference type="InterPro" id="IPR011701">
    <property type="entry name" value="MFS"/>
</dbReference>
<evidence type="ECO:0000256" key="1">
    <source>
        <dbReference type="ARBA" id="ARBA00004651"/>
    </source>
</evidence>
<dbReference type="STRING" id="1848.SAMN05443637_11357"/>
<keyword evidence="2" id="KW-0813">Transport</keyword>
<evidence type="ECO:0000313" key="9">
    <source>
        <dbReference type="Proteomes" id="UP000184363"/>
    </source>
</evidence>
<proteinExistence type="predicted"/>
<dbReference type="InterPro" id="IPR001958">
    <property type="entry name" value="Tet-R_TetA/multi-R_MdtG-like"/>
</dbReference>
<feature type="transmembrane region" description="Helical" evidence="6">
    <location>
        <begin position="165"/>
        <end position="185"/>
    </location>
</feature>
<dbReference type="InterPro" id="IPR050930">
    <property type="entry name" value="MFS_Vesicular_Transporter"/>
</dbReference>
<feature type="transmembrane region" description="Helical" evidence="6">
    <location>
        <begin position="297"/>
        <end position="320"/>
    </location>
</feature>
<feature type="transmembrane region" description="Helical" evidence="6">
    <location>
        <begin position="46"/>
        <end position="67"/>
    </location>
</feature>
<evidence type="ECO:0000259" key="7">
    <source>
        <dbReference type="PROSITE" id="PS50850"/>
    </source>
</evidence>
<keyword evidence="3 6" id="KW-0812">Transmembrane</keyword>
<feature type="transmembrane region" description="Helical" evidence="6">
    <location>
        <begin position="245"/>
        <end position="266"/>
    </location>
</feature>
<accession>A0A1M6VU03</accession>
<evidence type="ECO:0000256" key="2">
    <source>
        <dbReference type="ARBA" id="ARBA00022448"/>
    </source>
</evidence>
<feature type="transmembrane region" description="Helical" evidence="6">
    <location>
        <begin position="138"/>
        <end position="159"/>
    </location>
</feature>
<dbReference type="PANTHER" id="PTHR23506">
    <property type="entry name" value="GH10249P"/>
    <property type="match status" value="1"/>
</dbReference>
<evidence type="ECO:0000313" key="8">
    <source>
        <dbReference type="EMBL" id="SHK85032.1"/>
    </source>
</evidence>
<dbReference type="PANTHER" id="PTHR23506:SF23">
    <property type="entry name" value="GH10249P"/>
    <property type="match status" value="1"/>
</dbReference>
<dbReference type="InterPro" id="IPR036259">
    <property type="entry name" value="MFS_trans_sf"/>
</dbReference>
<dbReference type="CDD" id="cd17325">
    <property type="entry name" value="MFS_MdtG_SLC18_like"/>
    <property type="match status" value="1"/>
</dbReference>
<keyword evidence="4 6" id="KW-1133">Transmembrane helix</keyword>
<dbReference type="Gene3D" id="1.20.1250.20">
    <property type="entry name" value="MFS general substrate transporter like domains"/>
    <property type="match status" value="1"/>
</dbReference>
<dbReference type="GO" id="GO:0005886">
    <property type="term" value="C:plasma membrane"/>
    <property type="evidence" value="ECO:0007669"/>
    <property type="project" value="UniProtKB-SubCell"/>
</dbReference>
<feature type="transmembrane region" description="Helical" evidence="6">
    <location>
        <begin position="12"/>
        <end position="34"/>
    </location>
</feature>
<feature type="transmembrane region" description="Helical" evidence="6">
    <location>
        <begin position="107"/>
        <end position="126"/>
    </location>
</feature>
<comment type="subcellular location">
    <subcellularLocation>
        <location evidence="1">Cell membrane</location>
        <topology evidence="1">Multi-pass membrane protein</topology>
    </subcellularLocation>
</comment>
<evidence type="ECO:0000256" key="4">
    <source>
        <dbReference type="ARBA" id="ARBA00022989"/>
    </source>
</evidence>
<feature type="transmembrane region" description="Helical" evidence="6">
    <location>
        <begin position="206"/>
        <end position="225"/>
    </location>
</feature>
<protein>
    <submittedName>
        <fullName evidence="8">Multidrug resistance protein</fullName>
    </submittedName>
</protein>
<keyword evidence="5 6" id="KW-0472">Membrane</keyword>
<feature type="transmembrane region" description="Helical" evidence="6">
    <location>
        <begin position="79"/>
        <end position="101"/>
    </location>
</feature>
<dbReference type="InterPro" id="IPR020846">
    <property type="entry name" value="MFS_dom"/>
</dbReference>
<reference evidence="8 9" key="1">
    <citation type="submission" date="2016-11" db="EMBL/GenBank/DDBJ databases">
        <authorList>
            <person name="Jaros S."/>
            <person name="Januszkiewicz K."/>
            <person name="Wedrychowicz H."/>
        </authorList>
    </citation>
    <scope>NUCLEOTIDE SEQUENCE [LARGE SCALE GENOMIC DNA]</scope>
    <source>
        <strain evidence="8 9">DSM 43832</strain>
    </source>
</reference>
<keyword evidence="9" id="KW-1185">Reference proteome</keyword>
<feature type="transmembrane region" description="Helical" evidence="6">
    <location>
        <begin position="360"/>
        <end position="382"/>
    </location>
</feature>
<dbReference type="GO" id="GO:0022857">
    <property type="term" value="F:transmembrane transporter activity"/>
    <property type="evidence" value="ECO:0007669"/>
    <property type="project" value="InterPro"/>
</dbReference>
<dbReference type="SUPFAM" id="SSF103473">
    <property type="entry name" value="MFS general substrate transporter"/>
    <property type="match status" value="1"/>
</dbReference>
<name>A0A1M6VU03_PSETH</name>